<feature type="transmembrane region" description="Helical" evidence="10">
    <location>
        <begin position="274"/>
        <end position="292"/>
    </location>
</feature>
<evidence type="ECO:0000256" key="1">
    <source>
        <dbReference type="ARBA" id="ARBA00004651"/>
    </source>
</evidence>
<feature type="transmembrane region" description="Helical" evidence="10">
    <location>
        <begin position="95"/>
        <end position="114"/>
    </location>
</feature>
<dbReference type="EMBL" id="CP136862">
    <property type="protein sequence ID" value="WOJ88284.1"/>
    <property type="molecule type" value="Genomic_DNA"/>
</dbReference>
<reference evidence="13 14" key="1">
    <citation type="submission" date="2023-10" db="EMBL/GenBank/DDBJ databases">
        <title>Novel methanotroph of the genus Methylocapsa from a subarctic wetland.</title>
        <authorList>
            <person name="Belova S.E."/>
            <person name="Oshkin I.Y."/>
            <person name="Miroshnikov K."/>
            <person name="Dedysh S.N."/>
        </authorList>
    </citation>
    <scope>NUCLEOTIDE SEQUENCE [LARGE SCALE GENOMIC DNA]</scope>
    <source>
        <strain evidence="13 14">RX1</strain>
    </source>
</reference>
<evidence type="ECO:0000256" key="11">
    <source>
        <dbReference type="SAM" id="Coils"/>
    </source>
</evidence>
<dbReference type="Pfam" id="PF00999">
    <property type="entry name" value="Na_H_Exchanger"/>
    <property type="match status" value="1"/>
</dbReference>
<evidence type="ECO:0000256" key="3">
    <source>
        <dbReference type="ARBA" id="ARBA00022475"/>
    </source>
</evidence>
<feature type="transmembrane region" description="Helical" evidence="10">
    <location>
        <begin position="12"/>
        <end position="34"/>
    </location>
</feature>
<protein>
    <submittedName>
        <fullName evidence="13">Na+/H+ antiporter</fullName>
    </submittedName>
</protein>
<feature type="transmembrane region" description="Helical" evidence="10">
    <location>
        <begin position="120"/>
        <end position="141"/>
    </location>
</feature>
<dbReference type="NCBIfam" id="TIGR00831">
    <property type="entry name" value="a_cpa1"/>
    <property type="match status" value="1"/>
</dbReference>
<feature type="transmembrane region" description="Helical" evidence="10">
    <location>
        <begin position="245"/>
        <end position="262"/>
    </location>
</feature>
<comment type="function">
    <text evidence="10">Na(+)/H(+) antiporter that extrudes sodium in exchange for external protons.</text>
</comment>
<evidence type="ECO:0000313" key="13">
    <source>
        <dbReference type="EMBL" id="WOJ88284.1"/>
    </source>
</evidence>
<dbReference type="PANTHER" id="PTHR10110:SF86">
    <property type="entry name" value="SODIUM_HYDROGEN EXCHANGER 7"/>
    <property type="match status" value="1"/>
</dbReference>
<keyword evidence="7 10" id="KW-0406">Ion transport</keyword>
<keyword evidence="4 10" id="KW-0812">Transmembrane</keyword>
<keyword evidence="5 10" id="KW-1133">Transmembrane helix</keyword>
<feature type="transmembrane region" description="Helical" evidence="10">
    <location>
        <begin position="41"/>
        <end position="60"/>
    </location>
</feature>
<keyword evidence="9 10" id="KW-0739">Sodium transport</keyword>
<evidence type="ECO:0000256" key="5">
    <source>
        <dbReference type="ARBA" id="ARBA00022989"/>
    </source>
</evidence>
<keyword evidence="10" id="KW-0050">Antiport</keyword>
<proteinExistence type="inferred from homology"/>
<keyword evidence="6 10" id="KW-0915">Sodium</keyword>
<keyword evidence="2 10" id="KW-0813">Transport</keyword>
<dbReference type="Gene3D" id="6.10.140.1330">
    <property type="match status" value="1"/>
</dbReference>
<feature type="transmembrane region" description="Helical" evidence="10">
    <location>
        <begin position="190"/>
        <end position="211"/>
    </location>
</feature>
<feature type="transmembrane region" description="Helical" evidence="10">
    <location>
        <begin position="312"/>
        <end position="336"/>
    </location>
</feature>
<dbReference type="InterPro" id="IPR006153">
    <property type="entry name" value="Cation/H_exchanger_TM"/>
</dbReference>
<evidence type="ECO:0000256" key="2">
    <source>
        <dbReference type="ARBA" id="ARBA00022448"/>
    </source>
</evidence>
<evidence type="ECO:0000256" key="9">
    <source>
        <dbReference type="ARBA" id="ARBA00023201"/>
    </source>
</evidence>
<sequence>MKLAEIATGGSMVQTIQILVLLLAVVAAVATIAARLEIPQAILLVLAGVVLALIPGLPTVELAPELVLLLVLPPVIYSSAVDMSWREFRFNLRPIFLLSVGCVAFTTVAVAAAAHWLLGFAWPVGFVLGAIVSPPDAMAPLSIARRLQLPRRILVVLEGEGLANDAAALILYRFAIAAVSAGAFSFGQAAGLFAAIVGGEILWGIGVGWAILRLRRWVRDPRIEITLSILTPFLSYWPPEHLGGSGVLATVTTGLYISWNGFRLISAETRLQGIFFWDFFIYLIEGMVFLITGLQTRTLMVRIADDSLSGMAISAALVSAVVIAARFVWMYPATYLPRWLFPPVRRRDPSPPWQTPFVLAFTGVRGIVSLAAALAIPFATANGQPFPDRDLILFLTFSVILVTLVGQGLALPSVIRALGLAHAGRRERHSARAEEDKVRRQAIEAALERLDQIAAERNLAESVVQRLRARHRDRLMHIEQRSDGDDGHKKLTELYDEIELQLIAAERERTNDLFCGGKLTDDARRRIERELDLREADLANRRGEE</sequence>
<keyword evidence="10" id="KW-0997">Cell inner membrane</keyword>
<feature type="transmembrane region" description="Helical" evidence="10">
    <location>
        <begin position="162"/>
        <end position="184"/>
    </location>
</feature>
<evidence type="ECO:0000256" key="10">
    <source>
        <dbReference type="RuleBase" id="RU366002"/>
    </source>
</evidence>
<feature type="transmembrane region" description="Helical" evidence="10">
    <location>
        <begin position="391"/>
        <end position="418"/>
    </location>
</feature>
<dbReference type="InterPro" id="IPR004705">
    <property type="entry name" value="Cation/H_exchanger_CPA1_bac"/>
</dbReference>
<feature type="transmembrane region" description="Helical" evidence="10">
    <location>
        <begin position="357"/>
        <end position="379"/>
    </location>
</feature>
<keyword evidence="3" id="KW-1003">Cell membrane</keyword>
<comment type="similarity">
    <text evidence="10">Belongs to the monovalent cation:proton antiporter 1 (CPA1) transporter (TC 2.A.36) family.</text>
</comment>
<keyword evidence="8 10" id="KW-0472">Membrane</keyword>
<evidence type="ECO:0000256" key="8">
    <source>
        <dbReference type="ARBA" id="ARBA00023136"/>
    </source>
</evidence>
<accession>A0ABZ0HLW9</accession>
<evidence type="ECO:0000256" key="4">
    <source>
        <dbReference type="ARBA" id="ARBA00022692"/>
    </source>
</evidence>
<feature type="domain" description="Cation/H+ exchanger transmembrane" evidence="12">
    <location>
        <begin position="25"/>
        <end position="414"/>
    </location>
</feature>
<dbReference type="PANTHER" id="PTHR10110">
    <property type="entry name" value="SODIUM/HYDROGEN EXCHANGER"/>
    <property type="match status" value="1"/>
</dbReference>
<evidence type="ECO:0000256" key="6">
    <source>
        <dbReference type="ARBA" id="ARBA00023053"/>
    </source>
</evidence>
<organism evidence="13 14">
    <name type="scientific">Methylocapsa polymorpha</name>
    <dbReference type="NCBI Taxonomy" id="3080828"/>
    <lineage>
        <taxon>Bacteria</taxon>
        <taxon>Pseudomonadati</taxon>
        <taxon>Pseudomonadota</taxon>
        <taxon>Alphaproteobacteria</taxon>
        <taxon>Hyphomicrobiales</taxon>
        <taxon>Beijerinckiaceae</taxon>
        <taxon>Methylocapsa</taxon>
    </lineage>
</organism>
<evidence type="ECO:0000259" key="12">
    <source>
        <dbReference type="Pfam" id="PF00999"/>
    </source>
</evidence>
<name>A0ABZ0HLW9_9HYPH</name>
<comment type="subcellular location">
    <subcellularLocation>
        <location evidence="10">Cell inner membrane</location>
        <topology evidence="10">Multi-pass membrane protein</topology>
    </subcellularLocation>
    <subcellularLocation>
        <location evidence="1">Cell membrane</location>
        <topology evidence="1">Multi-pass membrane protein</topology>
    </subcellularLocation>
</comment>
<keyword evidence="14" id="KW-1185">Reference proteome</keyword>
<evidence type="ECO:0000256" key="7">
    <source>
        <dbReference type="ARBA" id="ARBA00023065"/>
    </source>
</evidence>
<evidence type="ECO:0000313" key="14">
    <source>
        <dbReference type="Proteomes" id="UP001626536"/>
    </source>
</evidence>
<dbReference type="Proteomes" id="UP001626536">
    <property type="component" value="Chromosome"/>
</dbReference>
<feature type="coiled-coil region" evidence="11">
    <location>
        <begin position="443"/>
        <end position="508"/>
    </location>
</feature>
<keyword evidence="11" id="KW-0175">Coiled coil</keyword>
<dbReference type="InterPro" id="IPR018422">
    <property type="entry name" value="Cation/H_exchanger_CPA1"/>
</dbReference>
<feature type="transmembrane region" description="Helical" evidence="10">
    <location>
        <begin position="66"/>
        <end position="83"/>
    </location>
</feature>
<gene>
    <name evidence="13" type="ORF">RZS28_10550</name>
</gene>